<evidence type="ECO:0000256" key="1">
    <source>
        <dbReference type="ARBA" id="ARBA00000213"/>
    </source>
</evidence>
<dbReference type="Gene3D" id="1.10.460.10">
    <property type="entry name" value="Topoisomerase I, domain 2"/>
    <property type="match status" value="1"/>
</dbReference>
<dbReference type="SUPFAM" id="SSF56712">
    <property type="entry name" value="Prokaryotic type I DNA topoisomerase"/>
    <property type="match status" value="1"/>
</dbReference>
<feature type="domain" description="Topo IA-type catalytic" evidence="12">
    <location>
        <begin position="162"/>
        <end position="667"/>
    </location>
</feature>
<evidence type="ECO:0000256" key="3">
    <source>
        <dbReference type="ARBA" id="ARBA00012891"/>
    </source>
</evidence>
<dbReference type="PRINTS" id="PR00417">
    <property type="entry name" value="PRTPISMRASEI"/>
</dbReference>
<evidence type="ECO:0000256" key="4">
    <source>
        <dbReference type="ARBA" id="ARBA00023029"/>
    </source>
</evidence>
<evidence type="ECO:0000256" key="5">
    <source>
        <dbReference type="ARBA" id="ARBA00023125"/>
    </source>
</evidence>
<proteinExistence type="inferred from homology"/>
<comment type="catalytic activity">
    <reaction evidence="1">
        <text>ATP-independent breakage of single-stranded DNA, followed by passage and rejoining.</text>
        <dbReference type="EC" id="5.6.2.1"/>
    </reaction>
</comment>
<evidence type="ECO:0000256" key="9">
    <source>
        <dbReference type="ARBA" id="ARBA00032235"/>
    </source>
</evidence>
<dbReference type="InterPro" id="IPR013825">
    <property type="entry name" value="Topo_IA_cen_sub2"/>
</dbReference>
<name>A0A1M5TBF1_9GAMM</name>
<keyword evidence="14" id="KW-1185">Reference proteome</keyword>
<dbReference type="OrthoDB" id="9803554at2"/>
<gene>
    <name evidence="13" type="ORF">SAMN02745129_2071</name>
</gene>
<dbReference type="GO" id="GO:0006265">
    <property type="term" value="P:DNA topological change"/>
    <property type="evidence" value="ECO:0007669"/>
    <property type="project" value="InterPro"/>
</dbReference>
<keyword evidence="6 13" id="KW-0413">Isomerase</keyword>
<dbReference type="SMART" id="SM00493">
    <property type="entry name" value="TOPRIM"/>
    <property type="match status" value="1"/>
</dbReference>
<dbReference type="PROSITE" id="PS52039">
    <property type="entry name" value="TOPO_IA_2"/>
    <property type="match status" value="1"/>
</dbReference>
<evidence type="ECO:0000256" key="2">
    <source>
        <dbReference type="ARBA" id="ARBA00009446"/>
    </source>
</evidence>
<evidence type="ECO:0000313" key="14">
    <source>
        <dbReference type="Proteomes" id="UP000184268"/>
    </source>
</evidence>
<dbReference type="GO" id="GO:0003917">
    <property type="term" value="F:DNA topoisomerase type I (single strand cut, ATP-independent) activity"/>
    <property type="evidence" value="ECO:0007669"/>
    <property type="project" value="UniProtKB-EC"/>
</dbReference>
<keyword evidence="5" id="KW-0238">DNA-binding</keyword>
<dbReference type="InterPro" id="IPR013824">
    <property type="entry name" value="Topo_IA_cen_sub1"/>
</dbReference>
<dbReference type="Gene3D" id="1.10.290.10">
    <property type="entry name" value="Topoisomerase I, domain 4"/>
    <property type="match status" value="1"/>
</dbReference>
<accession>A0A1M5TBF1</accession>
<dbReference type="GO" id="GO:0006281">
    <property type="term" value="P:DNA repair"/>
    <property type="evidence" value="ECO:0007669"/>
    <property type="project" value="TreeGrafter"/>
</dbReference>
<dbReference type="EC" id="5.6.2.1" evidence="3"/>
<evidence type="ECO:0000256" key="10">
    <source>
        <dbReference type="ARBA" id="ARBA00032877"/>
    </source>
</evidence>
<evidence type="ECO:0000259" key="11">
    <source>
        <dbReference type="PROSITE" id="PS50880"/>
    </source>
</evidence>
<organism evidence="13 14">
    <name type="scientific">Ferrimonas marina</name>
    <dbReference type="NCBI Taxonomy" id="299255"/>
    <lineage>
        <taxon>Bacteria</taxon>
        <taxon>Pseudomonadati</taxon>
        <taxon>Pseudomonadota</taxon>
        <taxon>Gammaproteobacteria</taxon>
        <taxon>Alteromonadales</taxon>
        <taxon>Ferrimonadaceae</taxon>
        <taxon>Ferrimonas</taxon>
    </lineage>
</organism>
<dbReference type="PANTHER" id="PTHR11390">
    <property type="entry name" value="PROKARYOTIC DNA TOPOISOMERASE"/>
    <property type="match status" value="1"/>
</dbReference>
<dbReference type="InterPro" id="IPR013497">
    <property type="entry name" value="Topo_IA_cen"/>
</dbReference>
<keyword evidence="4" id="KW-0799">Topoisomerase</keyword>
<dbReference type="InterPro" id="IPR034144">
    <property type="entry name" value="TOPRIM_TopoIII"/>
</dbReference>
<dbReference type="GO" id="GO:0006310">
    <property type="term" value="P:DNA recombination"/>
    <property type="evidence" value="ECO:0007669"/>
    <property type="project" value="TreeGrafter"/>
</dbReference>
<dbReference type="Pfam" id="PF01751">
    <property type="entry name" value="Toprim"/>
    <property type="match status" value="1"/>
</dbReference>
<evidence type="ECO:0000313" key="13">
    <source>
        <dbReference type="EMBL" id="SHH48062.1"/>
    </source>
</evidence>
<dbReference type="RefSeq" id="WP_067663422.1">
    <property type="nucleotide sequence ID" value="NZ_FQXG01000003.1"/>
</dbReference>
<dbReference type="EMBL" id="FQXG01000003">
    <property type="protein sequence ID" value="SHH48062.1"/>
    <property type="molecule type" value="Genomic_DNA"/>
</dbReference>
<sequence length="850" mass="94371">MKLLLTEKKSVADALAEAMDWEKGSGQHRGTFEGEPIAVTWAKGHLLTLKSPQDINPSLGWDDPKALEQIPRNYELTPVEDPPGIPAPARTEAYLSRIKKLISQCDEFIIGTDSDREGEAIGWHILDYLGYRGPIRRAWFAAGMDPKSMRTAMSNLLDPLKHKGGLRAAEGRARADRAFVYLVRAYTFYGQYGKFGKHLGTGDTGRERVVSVGRVQTPTLAMIVRRESEIRRFVSVDHYSITASIDAGGIITAKLKSRITQEIYASEPEGVTWVESSGPESESKVGFDPLYTDKVVVDRFNDSVMMVADQAKITSYKEKDTQKAPPKTYSLTEAQADIGKLLKIGVEVVQTIIEDLYGQGFVSYPRTTKSELPMNLYTQADERNGMLAAAAAIPELAEPALLAQAIHNGQNDAYRPFTPAVFVKTDLPHYGLVPTHKTYPDEGLKPQKGKGYNSGQMKQAYQAIAKRYVLAMLPPAQMARQQVTFTLPVPDLLGHPDSVFTGTGERVIDPGFLSYSESSTKDKDTSFQKLQQGDMGTVQSLSLDSKKTKPPQRYTETNIAIEMEKVGKNVKDPKYRKILEKSEGIGTPATRTNVIQVLKARKYVVVDNGAFKPTSKGIELINSVAENWMRVPETTAVWEEYLRQIAEGQDDEKNCTMRDSFVEKQVTLIEGVIRGLNEQYLEDLGEKPRRPPSKVTPKMKYLIEAIAKQKGEEVPRSVLNRPAKAVEYIEANIHVLPKREGSKDGAPSDKQKAFLEGLWGRLTPEGQTSLGGEQALANALKDSKACSALIEKAKPVVPPTEKMETYARKLAEGMPEKIRPGEDVFATEDACRQFIDKAKKRQARKKRKAS</sequence>
<dbReference type="GO" id="GO:0043597">
    <property type="term" value="C:cytoplasmic replication fork"/>
    <property type="evidence" value="ECO:0007669"/>
    <property type="project" value="TreeGrafter"/>
</dbReference>
<dbReference type="Gene3D" id="2.70.20.10">
    <property type="entry name" value="Topoisomerase I, domain 3"/>
    <property type="match status" value="1"/>
</dbReference>
<dbReference type="InterPro" id="IPR023405">
    <property type="entry name" value="Topo_IA_core_domain"/>
</dbReference>
<protein>
    <recommendedName>
        <fullName evidence="3">DNA topoisomerase</fullName>
        <ecNumber evidence="3">5.6.2.1</ecNumber>
    </recommendedName>
    <alternativeName>
        <fullName evidence="10">Omega-protein</fullName>
    </alternativeName>
    <alternativeName>
        <fullName evidence="9">Relaxing enzyme</fullName>
    </alternativeName>
    <alternativeName>
        <fullName evidence="7">Swivelase</fullName>
    </alternativeName>
    <alternativeName>
        <fullName evidence="8">Untwisting enzyme</fullName>
    </alternativeName>
</protein>
<dbReference type="AlphaFoldDB" id="A0A1M5TBF1"/>
<dbReference type="InterPro" id="IPR003602">
    <property type="entry name" value="Topo_IA_DNA-bd_dom"/>
</dbReference>
<dbReference type="InterPro" id="IPR003601">
    <property type="entry name" value="Topo_IA_2"/>
</dbReference>
<evidence type="ECO:0000256" key="6">
    <source>
        <dbReference type="ARBA" id="ARBA00023235"/>
    </source>
</evidence>
<dbReference type="Gene3D" id="3.40.50.140">
    <property type="match status" value="1"/>
</dbReference>
<dbReference type="Proteomes" id="UP000184268">
    <property type="component" value="Unassembled WGS sequence"/>
</dbReference>
<evidence type="ECO:0000256" key="7">
    <source>
        <dbReference type="ARBA" id="ARBA00030003"/>
    </source>
</evidence>
<dbReference type="GO" id="GO:0003677">
    <property type="term" value="F:DNA binding"/>
    <property type="evidence" value="ECO:0007669"/>
    <property type="project" value="UniProtKB-KW"/>
</dbReference>
<evidence type="ECO:0000256" key="8">
    <source>
        <dbReference type="ARBA" id="ARBA00031985"/>
    </source>
</evidence>
<reference evidence="13 14" key="1">
    <citation type="submission" date="2016-11" db="EMBL/GenBank/DDBJ databases">
        <authorList>
            <person name="Jaros S."/>
            <person name="Januszkiewicz K."/>
            <person name="Wedrychowicz H."/>
        </authorList>
    </citation>
    <scope>NUCLEOTIDE SEQUENCE [LARGE SCALE GENOMIC DNA]</scope>
    <source>
        <strain evidence="13 14">DSM 16917</strain>
    </source>
</reference>
<dbReference type="STRING" id="299255.SAMN02745129_2071"/>
<comment type="similarity">
    <text evidence="2">Belongs to the type IA topoisomerase family.</text>
</comment>
<dbReference type="SMART" id="SM00437">
    <property type="entry name" value="TOP1Ac"/>
    <property type="match status" value="1"/>
</dbReference>
<dbReference type="CDD" id="cd03362">
    <property type="entry name" value="TOPRIM_TopoIA_TopoIII"/>
    <property type="match status" value="1"/>
</dbReference>
<dbReference type="Pfam" id="PF01131">
    <property type="entry name" value="Topoisom_bac"/>
    <property type="match status" value="1"/>
</dbReference>
<evidence type="ECO:0000259" key="12">
    <source>
        <dbReference type="PROSITE" id="PS52039"/>
    </source>
</evidence>
<dbReference type="PANTHER" id="PTHR11390:SF21">
    <property type="entry name" value="DNA TOPOISOMERASE 3-ALPHA"/>
    <property type="match status" value="1"/>
</dbReference>
<dbReference type="InterPro" id="IPR013826">
    <property type="entry name" value="Topo_IA_cen_sub3"/>
</dbReference>
<feature type="domain" description="Toprim" evidence="11">
    <location>
        <begin position="1"/>
        <end position="144"/>
    </location>
</feature>
<dbReference type="SMART" id="SM00436">
    <property type="entry name" value="TOP1Bc"/>
    <property type="match status" value="1"/>
</dbReference>
<dbReference type="PROSITE" id="PS50880">
    <property type="entry name" value="TOPRIM"/>
    <property type="match status" value="1"/>
</dbReference>
<dbReference type="InterPro" id="IPR000380">
    <property type="entry name" value="Topo_IA"/>
</dbReference>
<dbReference type="InterPro" id="IPR006171">
    <property type="entry name" value="TOPRIM_dom"/>
</dbReference>